<organism evidence="12 13">
    <name type="scientific">Cordyceps fumosorosea (strain ARSEF 2679)</name>
    <name type="common">Isaria fumosorosea</name>
    <dbReference type="NCBI Taxonomy" id="1081104"/>
    <lineage>
        <taxon>Eukaryota</taxon>
        <taxon>Fungi</taxon>
        <taxon>Dikarya</taxon>
        <taxon>Ascomycota</taxon>
        <taxon>Pezizomycotina</taxon>
        <taxon>Sordariomycetes</taxon>
        <taxon>Hypocreomycetidae</taxon>
        <taxon>Hypocreales</taxon>
        <taxon>Cordycipitaceae</taxon>
        <taxon>Cordyceps</taxon>
    </lineage>
</organism>
<feature type="disulfide bond" evidence="9">
    <location>
        <begin position="46"/>
        <end position="53"/>
    </location>
</feature>
<keyword evidence="8" id="KW-0449">Lipoprotein</keyword>
<dbReference type="GeneID" id="30021898"/>
<comment type="subcellular location">
    <subcellularLocation>
        <location evidence="1">Membrane</location>
        <topology evidence="1">Lipid-anchor</topology>
        <topology evidence="1">GPI-anchor</topology>
    </subcellularLocation>
    <subcellularLocation>
        <location evidence="2">Secreted</location>
    </subcellularLocation>
</comment>
<evidence type="ECO:0000256" key="5">
    <source>
        <dbReference type="ARBA" id="ARBA00022622"/>
    </source>
</evidence>
<evidence type="ECO:0000313" key="12">
    <source>
        <dbReference type="EMBL" id="OAA61527.1"/>
    </source>
</evidence>
<evidence type="ECO:0000256" key="1">
    <source>
        <dbReference type="ARBA" id="ARBA00004589"/>
    </source>
</evidence>
<keyword evidence="5" id="KW-0336">GPI-anchor</keyword>
<feature type="chain" id="PRO_5007892987" evidence="10">
    <location>
        <begin position="17"/>
        <end position="91"/>
    </location>
</feature>
<dbReference type="GO" id="GO:0005576">
    <property type="term" value="C:extracellular region"/>
    <property type="evidence" value="ECO:0007669"/>
    <property type="project" value="UniProtKB-SubCell"/>
</dbReference>
<dbReference type="Pfam" id="PF05730">
    <property type="entry name" value="CFEM"/>
    <property type="match status" value="1"/>
</dbReference>
<protein>
    <submittedName>
        <fullName evidence="12">Extracellular membrane protein, CFEM domain protein</fullName>
    </submittedName>
</protein>
<dbReference type="RefSeq" id="XP_018703782.1">
    <property type="nucleotide sequence ID" value="XM_018849211.1"/>
</dbReference>
<evidence type="ECO:0000256" key="4">
    <source>
        <dbReference type="ARBA" id="ARBA00022525"/>
    </source>
</evidence>
<evidence type="ECO:0000256" key="7">
    <source>
        <dbReference type="ARBA" id="ARBA00023157"/>
    </source>
</evidence>
<dbReference type="GO" id="GO:0046872">
    <property type="term" value="F:metal ion binding"/>
    <property type="evidence" value="ECO:0007669"/>
    <property type="project" value="UniProtKB-UniRule"/>
</dbReference>
<accession>A0A167UF82</accession>
<dbReference type="SMART" id="SM00747">
    <property type="entry name" value="CFEM"/>
    <property type="match status" value="1"/>
</dbReference>
<evidence type="ECO:0000259" key="11">
    <source>
        <dbReference type="PROSITE" id="PS52012"/>
    </source>
</evidence>
<dbReference type="AlphaFoldDB" id="A0A167UF82"/>
<sequence>MKAAFSLLYLIGLVVAFPTDLAADLAAEIPSCPMDCVIPAVGQSGCELHDLLCMCNPEAQAKVRNAAAPCFANCVASDIAAAEGFISSVCQ</sequence>
<reference evidence="12 13" key="1">
    <citation type="journal article" date="2016" name="Genome Biol. Evol.">
        <title>Divergent and convergent evolution of fungal pathogenicity.</title>
        <authorList>
            <person name="Shang Y."/>
            <person name="Xiao G."/>
            <person name="Zheng P."/>
            <person name="Cen K."/>
            <person name="Zhan S."/>
            <person name="Wang C."/>
        </authorList>
    </citation>
    <scope>NUCLEOTIDE SEQUENCE [LARGE SCALE GENOMIC DNA]</scope>
    <source>
        <strain evidence="12 13">ARSEF 2679</strain>
    </source>
</reference>
<comment type="caution">
    <text evidence="9">Lacks conserved residue(s) required for the propagation of feature annotation.</text>
</comment>
<keyword evidence="5" id="KW-0325">Glycoprotein</keyword>
<keyword evidence="9" id="KW-0408">Iron</keyword>
<comment type="caution">
    <text evidence="12">The sequence shown here is derived from an EMBL/GenBank/DDBJ whole genome shotgun (WGS) entry which is preliminary data.</text>
</comment>
<evidence type="ECO:0000313" key="13">
    <source>
        <dbReference type="Proteomes" id="UP000076744"/>
    </source>
</evidence>
<dbReference type="GO" id="GO:0098552">
    <property type="term" value="C:side of membrane"/>
    <property type="evidence" value="ECO:0007669"/>
    <property type="project" value="UniProtKB-KW"/>
</dbReference>
<keyword evidence="6 10" id="KW-0732">Signal</keyword>
<name>A0A167UF82_CORFA</name>
<keyword evidence="4" id="KW-0964">Secreted</keyword>
<evidence type="ECO:0000256" key="2">
    <source>
        <dbReference type="ARBA" id="ARBA00004613"/>
    </source>
</evidence>
<keyword evidence="9" id="KW-0349">Heme</keyword>
<dbReference type="EMBL" id="AZHB01000013">
    <property type="protein sequence ID" value="OAA61527.1"/>
    <property type="molecule type" value="Genomic_DNA"/>
</dbReference>
<dbReference type="InterPro" id="IPR008427">
    <property type="entry name" value="Extracellular_membr_CFEM_dom"/>
</dbReference>
<keyword evidence="5" id="KW-0472">Membrane</keyword>
<keyword evidence="7 9" id="KW-1015">Disulfide bond</keyword>
<feature type="signal peptide" evidence="10">
    <location>
        <begin position="1"/>
        <end position="16"/>
    </location>
</feature>
<dbReference type="PROSITE" id="PS52012">
    <property type="entry name" value="CFEM"/>
    <property type="match status" value="1"/>
</dbReference>
<evidence type="ECO:0000256" key="6">
    <source>
        <dbReference type="ARBA" id="ARBA00022729"/>
    </source>
</evidence>
<evidence type="ECO:0000256" key="3">
    <source>
        <dbReference type="ARBA" id="ARBA00010031"/>
    </source>
</evidence>
<gene>
    <name evidence="12" type="ORF">ISF_05606</name>
</gene>
<comment type="similarity">
    <text evidence="3">Belongs to the RBT5 family.</text>
</comment>
<evidence type="ECO:0000256" key="8">
    <source>
        <dbReference type="ARBA" id="ARBA00023288"/>
    </source>
</evidence>
<keyword evidence="13" id="KW-1185">Reference proteome</keyword>
<proteinExistence type="inferred from homology"/>
<dbReference type="Proteomes" id="UP000076744">
    <property type="component" value="Unassembled WGS sequence"/>
</dbReference>
<evidence type="ECO:0000256" key="9">
    <source>
        <dbReference type="PROSITE-ProRule" id="PRU01356"/>
    </source>
</evidence>
<keyword evidence="9" id="KW-0479">Metal-binding</keyword>
<feature type="binding site" description="axial binding residue" evidence="9">
    <location>
        <position position="50"/>
    </location>
    <ligand>
        <name>heme</name>
        <dbReference type="ChEBI" id="CHEBI:30413"/>
    </ligand>
    <ligandPart>
        <name>Fe</name>
        <dbReference type="ChEBI" id="CHEBI:18248"/>
    </ligandPart>
</feature>
<feature type="domain" description="CFEM" evidence="11">
    <location>
        <begin position="4"/>
        <end position="91"/>
    </location>
</feature>
<evidence type="ECO:0000256" key="10">
    <source>
        <dbReference type="SAM" id="SignalP"/>
    </source>
</evidence>